<name>A0A9D3UHK6_9ROSI</name>
<dbReference type="OrthoDB" id="976561at2759"/>
<dbReference type="AlphaFoldDB" id="A0A9D3UHK6"/>
<dbReference type="Pfam" id="PF13966">
    <property type="entry name" value="zf-RVT"/>
    <property type="match status" value="1"/>
</dbReference>
<accession>A0A9D3UHK6</accession>
<protein>
    <recommendedName>
        <fullName evidence="1">Reverse transcriptase zinc-binding domain-containing protein</fullName>
    </recommendedName>
</protein>
<evidence type="ECO:0000313" key="3">
    <source>
        <dbReference type="Proteomes" id="UP000828251"/>
    </source>
</evidence>
<reference evidence="2 3" key="1">
    <citation type="journal article" date="2021" name="Plant Biotechnol. J.">
        <title>Multi-omics assisted identification of the key and species-specific regulatory components of drought-tolerant mechanisms in Gossypium stocksii.</title>
        <authorList>
            <person name="Yu D."/>
            <person name="Ke L."/>
            <person name="Zhang D."/>
            <person name="Wu Y."/>
            <person name="Sun Y."/>
            <person name="Mei J."/>
            <person name="Sun J."/>
            <person name="Sun Y."/>
        </authorList>
    </citation>
    <scope>NUCLEOTIDE SEQUENCE [LARGE SCALE GENOMIC DNA]</scope>
    <source>
        <strain evidence="3">cv. E1</strain>
        <tissue evidence="2">Leaf</tissue>
    </source>
</reference>
<organism evidence="2 3">
    <name type="scientific">Gossypium stocksii</name>
    <dbReference type="NCBI Taxonomy" id="47602"/>
    <lineage>
        <taxon>Eukaryota</taxon>
        <taxon>Viridiplantae</taxon>
        <taxon>Streptophyta</taxon>
        <taxon>Embryophyta</taxon>
        <taxon>Tracheophyta</taxon>
        <taxon>Spermatophyta</taxon>
        <taxon>Magnoliopsida</taxon>
        <taxon>eudicotyledons</taxon>
        <taxon>Gunneridae</taxon>
        <taxon>Pentapetalae</taxon>
        <taxon>rosids</taxon>
        <taxon>malvids</taxon>
        <taxon>Malvales</taxon>
        <taxon>Malvaceae</taxon>
        <taxon>Malvoideae</taxon>
        <taxon>Gossypium</taxon>
    </lineage>
</organism>
<proteinExistence type="predicted"/>
<keyword evidence="3" id="KW-1185">Reference proteome</keyword>
<evidence type="ECO:0000259" key="1">
    <source>
        <dbReference type="Pfam" id="PF13966"/>
    </source>
</evidence>
<gene>
    <name evidence="2" type="ORF">J1N35_042454</name>
</gene>
<dbReference type="InterPro" id="IPR026960">
    <property type="entry name" value="RVT-Znf"/>
</dbReference>
<comment type="caution">
    <text evidence="2">The sequence shown here is derived from an EMBL/GenBank/DDBJ whole genome shotgun (WGS) entry which is preliminary data.</text>
</comment>
<sequence>MEGLALECLVKDMITEEGAWDINTLRNWLTEDMIQKIINIPPPYPLAGLNKVFWTCTSNGNFTVKSAYQMLKGSTWNEQDNKWEDVWKFQGPQRVKFFLWLIHTPAY</sequence>
<dbReference type="EMBL" id="JAIQCV010000012">
    <property type="protein sequence ID" value="KAH1040711.1"/>
    <property type="molecule type" value="Genomic_DNA"/>
</dbReference>
<dbReference type="Proteomes" id="UP000828251">
    <property type="component" value="Unassembled WGS sequence"/>
</dbReference>
<evidence type="ECO:0000313" key="2">
    <source>
        <dbReference type="EMBL" id="KAH1040711.1"/>
    </source>
</evidence>
<feature type="domain" description="Reverse transcriptase zinc-binding" evidence="1">
    <location>
        <begin position="62"/>
        <end position="102"/>
    </location>
</feature>